<evidence type="ECO:0000259" key="6">
    <source>
        <dbReference type="PROSITE" id="PS50846"/>
    </source>
</evidence>
<reference evidence="7" key="1">
    <citation type="submission" date="2022-07" db="EMBL/GenBank/DDBJ databases">
        <authorList>
            <person name="Macas J."/>
            <person name="Novak P."/>
            <person name="Neumann P."/>
        </authorList>
    </citation>
    <scope>NUCLEOTIDE SEQUENCE</scope>
</reference>
<organism evidence="7 8">
    <name type="scientific">Cuscuta epithymum</name>
    <dbReference type="NCBI Taxonomy" id="186058"/>
    <lineage>
        <taxon>Eukaryota</taxon>
        <taxon>Viridiplantae</taxon>
        <taxon>Streptophyta</taxon>
        <taxon>Embryophyta</taxon>
        <taxon>Tracheophyta</taxon>
        <taxon>Spermatophyta</taxon>
        <taxon>Magnoliopsida</taxon>
        <taxon>eudicotyledons</taxon>
        <taxon>Gunneridae</taxon>
        <taxon>Pentapetalae</taxon>
        <taxon>asterids</taxon>
        <taxon>lamiids</taxon>
        <taxon>Solanales</taxon>
        <taxon>Convolvulaceae</taxon>
        <taxon>Cuscuteae</taxon>
        <taxon>Cuscuta</taxon>
        <taxon>Cuscuta subgen. Cuscuta</taxon>
    </lineage>
</organism>
<dbReference type="SUPFAM" id="SSF55008">
    <property type="entry name" value="HMA, heavy metal-associated domain"/>
    <property type="match status" value="1"/>
</dbReference>
<sequence>MEPYADVNCILRVNTNCGACKYKMVEVISSISGVYSISIDADENLLKICGEVDPNRLLSALSREGEHAEIVKAHLKHPGLRRNSMYPQGSARGHGYGRSMYGHDASYGHGQLMYGHGHKPHYGHQAYPIRGALPYHANHPFDYHSTNVRSNAYPF</sequence>
<dbReference type="GO" id="GO:0016020">
    <property type="term" value="C:membrane"/>
    <property type="evidence" value="ECO:0007669"/>
    <property type="project" value="UniProtKB-SubCell"/>
</dbReference>
<keyword evidence="4" id="KW-0636">Prenylation</keyword>
<evidence type="ECO:0000256" key="4">
    <source>
        <dbReference type="ARBA" id="ARBA00023289"/>
    </source>
</evidence>
<keyword evidence="2" id="KW-0488">Methylation</keyword>
<evidence type="ECO:0000313" key="7">
    <source>
        <dbReference type="EMBL" id="CAH9128890.1"/>
    </source>
</evidence>
<name>A0AAV0F039_9ASTE</name>
<dbReference type="CDD" id="cd00371">
    <property type="entry name" value="HMA"/>
    <property type="match status" value="1"/>
</dbReference>
<keyword evidence="3" id="KW-0479">Metal-binding</keyword>
<comment type="caution">
    <text evidence="7">The sequence shown here is derived from an EMBL/GenBank/DDBJ whole genome shotgun (WGS) entry which is preliminary data.</text>
</comment>
<evidence type="ECO:0000256" key="1">
    <source>
        <dbReference type="ARBA" id="ARBA00004170"/>
    </source>
</evidence>
<evidence type="ECO:0000256" key="2">
    <source>
        <dbReference type="ARBA" id="ARBA00022481"/>
    </source>
</evidence>
<comment type="subcellular location">
    <subcellularLocation>
        <location evidence="1">Membrane</location>
        <topology evidence="1">Peripheral membrane protein</topology>
    </subcellularLocation>
</comment>
<evidence type="ECO:0000256" key="5">
    <source>
        <dbReference type="ARBA" id="ARBA00024045"/>
    </source>
</evidence>
<comment type="similarity">
    <text evidence="5">Belongs to the HIPP family.</text>
</comment>
<dbReference type="InterPro" id="IPR006121">
    <property type="entry name" value="HMA_dom"/>
</dbReference>
<dbReference type="Proteomes" id="UP001152523">
    <property type="component" value="Unassembled WGS sequence"/>
</dbReference>
<proteinExistence type="inferred from homology"/>
<dbReference type="AlphaFoldDB" id="A0AAV0F039"/>
<keyword evidence="8" id="KW-1185">Reference proteome</keyword>
<gene>
    <name evidence="7" type="ORF">CEPIT_LOCUS29424</name>
</gene>
<dbReference type="PANTHER" id="PTHR45868">
    <property type="entry name" value="HEAVY METAL-ASSOCIATED ISOPRENYLATED PLANT PROTEIN 33-RELATED"/>
    <property type="match status" value="1"/>
</dbReference>
<dbReference type="InterPro" id="IPR036163">
    <property type="entry name" value="HMA_dom_sf"/>
</dbReference>
<evidence type="ECO:0000313" key="8">
    <source>
        <dbReference type="Proteomes" id="UP001152523"/>
    </source>
</evidence>
<feature type="domain" description="HMA" evidence="6">
    <location>
        <begin position="6"/>
        <end position="69"/>
    </location>
</feature>
<dbReference type="GO" id="GO:0046872">
    <property type="term" value="F:metal ion binding"/>
    <property type="evidence" value="ECO:0007669"/>
    <property type="project" value="UniProtKB-KW"/>
</dbReference>
<dbReference type="PANTHER" id="PTHR45868:SF63">
    <property type="entry name" value="HMA DOMAIN-CONTAINING PROTEIN"/>
    <property type="match status" value="1"/>
</dbReference>
<dbReference type="Pfam" id="PF00403">
    <property type="entry name" value="HMA"/>
    <property type="match status" value="1"/>
</dbReference>
<dbReference type="EMBL" id="CAMAPF010000954">
    <property type="protein sequence ID" value="CAH9128890.1"/>
    <property type="molecule type" value="Genomic_DNA"/>
</dbReference>
<dbReference type="PROSITE" id="PS50846">
    <property type="entry name" value="HMA_2"/>
    <property type="match status" value="1"/>
</dbReference>
<accession>A0AAV0F039</accession>
<dbReference type="GO" id="GO:0009626">
    <property type="term" value="P:plant-type hypersensitive response"/>
    <property type="evidence" value="ECO:0007669"/>
    <property type="project" value="UniProtKB-KW"/>
</dbReference>
<keyword evidence="4" id="KW-0449">Lipoprotein</keyword>
<evidence type="ECO:0000256" key="3">
    <source>
        <dbReference type="ARBA" id="ARBA00022723"/>
    </source>
</evidence>
<dbReference type="Gene3D" id="3.30.70.100">
    <property type="match status" value="1"/>
</dbReference>
<protein>
    <recommendedName>
        <fullName evidence="6">HMA domain-containing protein</fullName>
    </recommendedName>
</protein>